<evidence type="ECO:0000259" key="4">
    <source>
        <dbReference type="PROSITE" id="PS50173"/>
    </source>
</evidence>
<dbReference type="Pfam" id="PF00817">
    <property type="entry name" value="IMS"/>
    <property type="match status" value="1"/>
</dbReference>
<evidence type="ECO:0000256" key="1">
    <source>
        <dbReference type="ARBA" id="ARBA00010945"/>
    </source>
</evidence>
<dbReference type="Pfam" id="PF11799">
    <property type="entry name" value="IMS_C"/>
    <property type="match status" value="1"/>
</dbReference>
<dbReference type="GO" id="GO:0005829">
    <property type="term" value="C:cytosol"/>
    <property type="evidence" value="ECO:0007669"/>
    <property type="project" value="TreeGrafter"/>
</dbReference>
<dbReference type="SUPFAM" id="SSF100879">
    <property type="entry name" value="Lesion bypass DNA polymerase (Y-family), little finger domain"/>
    <property type="match status" value="1"/>
</dbReference>
<dbReference type="InterPro" id="IPR036775">
    <property type="entry name" value="DNA_pol_Y-fam_lit_finger_sf"/>
</dbReference>
<comment type="function">
    <text evidence="2">Poorly processive, error-prone DNA polymerase involved in untargeted mutagenesis. Copies undamaged DNA at stalled replication forks, which arise in vivo from mismatched or misaligned primer ends. These misaligned primers can be extended by PolIV. Exhibits no 3'-5' exonuclease (proofreading) activity. May be involved in translesional synthesis, in conjunction with the beta clamp from PolIII.</text>
</comment>
<dbReference type="GO" id="GO:0009432">
    <property type="term" value="P:SOS response"/>
    <property type="evidence" value="ECO:0007669"/>
    <property type="project" value="TreeGrafter"/>
</dbReference>
<dbReference type="GO" id="GO:0006281">
    <property type="term" value="P:DNA repair"/>
    <property type="evidence" value="ECO:0007669"/>
    <property type="project" value="InterPro"/>
</dbReference>
<keyword evidence="5" id="KW-0808">Transferase</keyword>
<dbReference type="Gene3D" id="3.40.1170.60">
    <property type="match status" value="1"/>
</dbReference>
<dbReference type="Gene3D" id="3.30.1490.100">
    <property type="entry name" value="DNA polymerase, Y-family, little finger domain"/>
    <property type="match status" value="1"/>
</dbReference>
<evidence type="ECO:0000313" key="5">
    <source>
        <dbReference type="EMBL" id="UWZ55059.1"/>
    </source>
</evidence>
<feature type="domain" description="UmuC" evidence="4">
    <location>
        <begin position="5"/>
        <end position="184"/>
    </location>
</feature>
<dbReference type="EC" id="2.7.7.7" evidence="5"/>
<dbReference type="PROSITE" id="PS50173">
    <property type="entry name" value="UMUC"/>
    <property type="match status" value="1"/>
</dbReference>
<reference evidence="5" key="1">
    <citation type="submission" date="2021-04" db="EMBL/GenBank/DDBJ databases">
        <title>Dactylosporangium aurantiacum NRRL B-8018 full assembly.</title>
        <authorList>
            <person name="Hartkoorn R.C."/>
            <person name="Beaudoing E."/>
            <person name="Hot D."/>
        </authorList>
    </citation>
    <scope>NUCLEOTIDE SEQUENCE</scope>
    <source>
        <strain evidence="5">NRRL B-8018</strain>
    </source>
</reference>
<proteinExistence type="inferred from homology"/>
<dbReference type="InterPro" id="IPR050116">
    <property type="entry name" value="DNA_polymerase-Y"/>
</dbReference>
<dbReference type="InterPro" id="IPR001126">
    <property type="entry name" value="UmuC"/>
</dbReference>
<dbReference type="Gene3D" id="1.10.150.20">
    <property type="entry name" value="5' to 3' exonuclease, C-terminal subdomain"/>
    <property type="match status" value="1"/>
</dbReference>
<evidence type="ECO:0000256" key="3">
    <source>
        <dbReference type="ARBA" id="ARBA00049244"/>
    </source>
</evidence>
<dbReference type="EMBL" id="CP073767">
    <property type="protein sequence ID" value="UWZ55059.1"/>
    <property type="molecule type" value="Genomic_DNA"/>
</dbReference>
<dbReference type="InterPro" id="IPR043502">
    <property type="entry name" value="DNA/RNA_pol_sf"/>
</dbReference>
<accession>A0A9Q9MG10</accession>
<dbReference type="Gene3D" id="3.30.70.270">
    <property type="match status" value="1"/>
</dbReference>
<dbReference type="InterPro" id="IPR043128">
    <property type="entry name" value="Rev_trsase/Diguanyl_cyclase"/>
</dbReference>
<evidence type="ECO:0000256" key="2">
    <source>
        <dbReference type="ARBA" id="ARBA00025589"/>
    </source>
</evidence>
<dbReference type="InterPro" id="IPR022880">
    <property type="entry name" value="DNApol_IV"/>
</dbReference>
<evidence type="ECO:0000313" key="6">
    <source>
        <dbReference type="Proteomes" id="UP001058003"/>
    </source>
</evidence>
<dbReference type="NCBIfam" id="NF002883">
    <property type="entry name" value="PRK03352.1"/>
    <property type="match status" value="1"/>
</dbReference>
<dbReference type="CDD" id="cd03586">
    <property type="entry name" value="PolY_Pol_IV_kappa"/>
    <property type="match status" value="1"/>
</dbReference>
<dbReference type="KEGG" id="daur:Daura_01890"/>
<dbReference type="GO" id="GO:0003887">
    <property type="term" value="F:DNA-directed DNA polymerase activity"/>
    <property type="evidence" value="ECO:0007669"/>
    <property type="project" value="UniProtKB-EC"/>
</dbReference>
<dbReference type="PANTHER" id="PTHR11076:SF33">
    <property type="entry name" value="DNA POLYMERASE KAPPA"/>
    <property type="match status" value="1"/>
</dbReference>
<dbReference type="SUPFAM" id="SSF56672">
    <property type="entry name" value="DNA/RNA polymerases"/>
    <property type="match status" value="1"/>
</dbReference>
<comment type="catalytic activity">
    <reaction evidence="3">
        <text>DNA(n) + a 2'-deoxyribonucleoside 5'-triphosphate = DNA(n+1) + diphosphate</text>
        <dbReference type="Rhea" id="RHEA:22508"/>
        <dbReference type="Rhea" id="RHEA-COMP:17339"/>
        <dbReference type="Rhea" id="RHEA-COMP:17340"/>
        <dbReference type="ChEBI" id="CHEBI:33019"/>
        <dbReference type="ChEBI" id="CHEBI:61560"/>
        <dbReference type="ChEBI" id="CHEBI:173112"/>
        <dbReference type="EC" id="2.7.7.7"/>
    </reaction>
</comment>
<keyword evidence="5" id="KW-0548">Nucleotidyltransferase</keyword>
<sequence>MGWWVLHVDLDQFIAAVEVLRRPELRGRPVVVGGDGDPGRARQVVATASYEARAHGVRSGMPLRVAARRCPEAVFLPSDPPAYQAASARVMATLARFPVRLQVYGWDEAFLGADTDDPLALAARIRRAVLDETQLSCAVGVGDNKLTAKHAARFAKPGGIHRLTRDTWPAAMGAKPAADLWGVGPKTAKKLTALGVHTVADLAGTAPDALAGQFGERAAEWLVLSARGAGETTVDTAPWVARSRSRETTFAADLTDRDAIAGHVAALARALGADVVADGRRVTHVAVKVRFASFRTPTRVMKLREGPTTDLDAIERTALAVLDKFDLGEPPRPVRLVGVRTDLEPP</sequence>
<dbReference type="Proteomes" id="UP001058003">
    <property type="component" value="Chromosome"/>
</dbReference>
<dbReference type="InterPro" id="IPR017961">
    <property type="entry name" value="DNA_pol_Y-fam_little_finger"/>
</dbReference>
<name>A0A9Q9MG10_9ACTN</name>
<dbReference type="RefSeq" id="WP_033363133.1">
    <property type="nucleotide sequence ID" value="NZ_CP073767.1"/>
</dbReference>
<dbReference type="GO" id="GO:0042276">
    <property type="term" value="P:error-prone translesion synthesis"/>
    <property type="evidence" value="ECO:0007669"/>
    <property type="project" value="TreeGrafter"/>
</dbReference>
<dbReference type="AlphaFoldDB" id="A0A9Q9MG10"/>
<dbReference type="PANTHER" id="PTHR11076">
    <property type="entry name" value="DNA REPAIR POLYMERASE UMUC / TRANSFERASE FAMILY MEMBER"/>
    <property type="match status" value="1"/>
</dbReference>
<keyword evidence="6" id="KW-1185">Reference proteome</keyword>
<gene>
    <name evidence="5" type="ORF">Daura_01890</name>
</gene>
<protein>
    <submittedName>
        <fullName evidence="5">DNA polymerase IV</fullName>
        <ecNumber evidence="5">2.7.7.7</ecNumber>
    </submittedName>
</protein>
<dbReference type="GO" id="GO:0003684">
    <property type="term" value="F:damaged DNA binding"/>
    <property type="evidence" value="ECO:0007669"/>
    <property type="project" value="InterPro"/>
</dbReference>
<dbReference type="OrthoDB" id="9808813at2"/>
<comment type="similarity">
    <text evidence="1">Belongs to the DNA polymerase type-Y family.</text>
</comment>
<organism evidence="5 6">
    <name type="scientific">Dactylosporangium aurantiacum</name>
    <dbReference type="NCBI Taxonomy" id="35754"/>
    <lineage>
        <taxon>Bacteria</taxon>
        <taxon>Bacillati</taxon>
        <taxon>Actinomycetota</taxon>
        <taxon>Actinomycetes</taxon>
        <taxon>Micromonosporales</taxon>
        <taxon>Micromonosporaceae</taxon>
        <taxon>Dactylosporangium</taxon>
    </lineage>
</organism>